<reference evidence="2" key="1">
    <citation type="journal article" date="2019" name="J. Virol.">
        <title>Medusavirus, a novel large DNA virus discovered from hot spring water.</title>
        <authorList>
            <person name="Yoshikawa G."/>
            <person name="Blanc-Mathieu R."/>
            <person name="Song C."/>
            <person name="Kayama Y."/>
            <person name="Mochizuki T."/>
            <person name="Murata K."/>
            <person name="Ogata H."/>
            <person name="Takemura M."/>
        </authorList>
    </citation>
    <scope>NUCLEOTIDE SEQUENCE [LARGE SCALE GENOMIC DNA]</scope>
</reference>
<sequence length="373" mass="42803">MKRTHETEIQTKNKRRAWPGDMVEMFKDLYAEALRKAEKKIACHPSIFNDRYVGQIVRYHELLGDGAAGDVGDVTRPLIERNRELNAAVGREWWTRYKALYADSSVPYYFVSPSGFNNRPGLKTPVGQLFLLSHITDRPELIPELQAWLDHRTEAHYRDLTDRQRLALSHYTFSGYSDVWRAFDLDEIESSETAKEIALVFKSVQSTLPLGVCLFEGQGYHPEEDDLLKLRLTEEQLPYSMTSRRPRSTSILPNVGIHYASMGMVYPDIKPKVARWRQHPKALEDLGQWALHNGYAKASGCLIRYYVRGPVSAIPIWASSYVKEEAEVLLPPGCKLTVFKIERAVELAGLRVDDPSYKSTPLRYDVYHVNLEQ</sequence>
<keyword evidence="2" id="KW-1185">Reference proteome</keyword>
<name>A0A3T1CX77_9VIRU</name>
<dbReference type="SUPFAM" id="SSF56399">
    <property type="entry name" value="ADP-ribosylation"/>
    <property type="match status" value="1"/>
</dbReference>
<proteinExistence type="predicted"/>
<evidence type="ECO:0000313" key="1">
    <source>
        <dbReference type="EMBL" id="BBI30424.1"/>
    </source>
</evidence>
<accession>A0A3T1CX77</accession>
<organism evidence="1 2">
    <name type="scientific">Acanthamoeba castellanii medusavirus J1</name>
    <dbReference type="NCBI Taxonomy" id="3114988"/>
    <lineage>
        <taxon>Viruses</taxon>
        <taxon>Varidnaviria</taxon>
        <taxon>Bamfordvirae</taxon>
        <taxon>Nucleocytoviricota</taxon>
        <taxon>Megaviricetes</taxon>
        <taxon>Mamonoviridae</taxon>
        <taxon>Medusavirus</taxon>
        <taxon>Medusavirus medusae</taxon>
    </lineage>
</organism>
<dbReference type="EMBL" id="AP018495">
    <property type="protein sequence ID" value="BBI30424.1"/>
    <property type="molecule type" value="Genomic_DNA"/>
</dbReference>
<evidence type="ECO:0000313" key="2">
    <source>
        <dbReference type="Proteomes" id="UP001161669"/>
    </source>
</evidence>
<dbReference type="Proteomes" id="UP001161669">
    <property type="component" value="Segment"/>
</dbReference>
<dbReference type="KEGG" id="vg:80540776"/>
<protein>
    <submittedName>
        <fullName evidence="1">Uncharacterized protein</fullName>
    </submittedName>
</protein>